<feature type="compositionally biased region" description="Polar residues" evidence="6">
    <location>
        <begin position="315"/>
        <end position="325"/>
    </location>
</feature>
<dbReference type="InterPro" id="IPR038765">
    <property type="entry name" value="Papain-like_cys_pep_sf"/>
</dbReference>
<gene>
    <name evidence="8" type="ORF">B0A50_03516</name>
</gene>
<feature type="region of interest" description="Disordered" evidence="6">
    <location>
        <begin position="882"/>
        <end position="1006"/>
    </location>
</feature>
<feature type="compositionally biased region" description="Polar residues" evidence="6">
    <location>
        <begin position="287"/>
        <end position="297"/>
    </location>
</feature>
<dbReference type="SUPFAM" id="SSF54001">
    <property type="entry name" value="Cysteine proteinases"/>
    <property type="match status" value="1"/>
</dbReference>
<feature type="region of interest" description="Disordered" evidence="6">
    <location>
        <begin position="199"/>
        <end position="429"/>
    </location>
</feature>
<evidence type="ECO:0000256" key="2">
    <source>
        <dbReference type="ARBA" id="ARBA00022553"/>
    </source>
</evidence>
<feature type="region of interest" description="Disordered" evidence="6">
    <location>
        <begin position="663"/>
        <end position="749"/>
    </location>
</feature>
<feature type="compositionally biased region" description="Basic and acidic residues" evidence="6">
    <location>
        <begin position="55"/>
        <end position="76"/>
    </location>
</feature>
<keyword evidence="2" id="KW-0597">Phosphoprotein</keyword>
<feature type="compositionally biased region" description="Low complexity" evidence="6">
    <location>
        <begin position="481"/>
        <end position="493"/>
    </location>
</feature>
<reference evidence="8 9" key="1">
    <citation type="submission" date="2017-03" db="EMBL/GenBank/DDBJ databases">
        <title>Genomes of endolithic fungi from Antarctica.</title>
        <authorList>
            <person name="Coleine C."/>
            <person name="Masonjones S."/>
            <person name="Stajich J.E."/>
        </authorList>
    </citation>
    <scope>NUCLEOTIDE SEQUENCE [LARGE SCALE GENOMIC DNA]</scope>
    <source>
        <strain evidence="8 9">CCFEE 6315</strain>
    </source>
</reference>
<evidence type="ECO:0000313" key="8">
    <source>
        <dbReference type="EMBL" id="TKA29503.1"/>
    </source>
</evidence>
<dbReference type="Gene3D" id="3.40.395.10">
    <property type="entry name" value="Adenoviral Proteinase, Chain A"/>
    <property type="match status" value="1"/>
</dbReference>
<feature type="region of interest" description="Disordered" evidence="6">
    <location>
        <begin position="47"/>
        <end position="76"/>
    </location>
</feature>
<evidence type="ECO:0000256" key="6">
    <source>
        <dbReference type="SAM" id="MobiDB-lite"/>
    </source>
</evidence>
<feature type="compositionally biased region" description="Basic residues" evidence="6">
    <location>
        <begin position="987"/>
        <end position="996"/>
    </location>
</feature>
<feature type="compositionally biased region" description="Basic residues" evidence="6">
    <location>
        <begin position="266"/>
        <end position="285"/>
    </location>
</feature>
<organism evidence="8 9">
    <name type="scientific">Salinomyces thailandicus</name>
    <dbReference type="NCBI Taxonomy" id="706561"/>
    <lineage>
        <taxon>Eukaryota</taxon>
        <taxon>Fungi</taxon>
        <taxon>Dikarya</taxon>
        <taxon>Ascomycota</taxon>
        <taxon>Pezizomycotina</taxon>
        <taxon>Dothideomycetes</taxon>
        <taxon>Dothideomycetidae</taxon>
        <taxon>Mycosphaerellales</taxon>
        <taxon>Teratosphaeriaceae</taxon>
        <taxon>Salinomyces</taxon>
    </lineage>
</organism>
<feature type="compositionally biased region" description="Polar residues" evidence="6">
    <location>
        <begin position="467"/>
        <end position="480"/>
    </location>
</feature>
<evidence type="ECO:0000313" key="9">
    <source>
        <dbReference type="Proteomes" id="UP000308549"/>
    </source>
</evidence>
<evidence type="ECO:0000256" key="5">
    <source>
        <dbReference type="ARBA" id="ARBA00022801"/>
    </source>
</evidence>
<feature type="region of interest" description="Disordered" evidence="6">
    <location>
        <begin position="136"/>
        <end position="176"/>
    </location>
</feature>
<dbReference type="InterPro" id="IPR051947">
    <property type="entry name" value="Sentrin-specific_protease"/>
</dbReference>
<feature type="domain" description="Ubiquitin-like protease family profile" evidence="7">
    <location>
        <begin position="770"/>
        <end position="1073"/>
    </location>
</feature>
<dbReference type="PANTHER" id="PTHR46896">
    <property type="entry name" value="SENTRIN-SPECIFIC PROTEASE"/>
    <property type="match status" value="1"/>
</dbReference>
<name>A0A4U0U3A8_9PEZI</name>
<dbReference type="InterPro" id="IPR003653">
    <property type="entry name" value="Peptidase_C48_C"/>
</dbReference>
<keyword evidence="3" id="KW-0645">Protease</keyword>
<protein>
    <recommendedName>
        <fullName evidence="7">Ubiquitin-like protease family profile domain-containing protein</fullName>
    </recommendedName>
</protein>
<keyword evidence="5" id="KW-0378">Hydrolase</keyword>
<feature type="compositionally biased region" description="Acidic residues" evidence="6">
    <location>
        <begin position="900"/>
        <end position="914"/>
    </location>
</feature>
<feature type="region of interest" description="Disordered" evidence="6">
    <location>
        <begin position="446"/>
        <end position="512"/>
    </location>
</feature>
<dbReference type="OrthoDB" id="442460at2759"/>
<dbReference type="GO" id="GO:0016926">
    <property type="term" value="P:protein desumoylation"/>
    <property type="evidence" value="ECO:0007669"/>
    <property type="project" value="TreeGrafter"/>
</dbReference>
<dbReference type="GO" id="GO:0006508">
    <property type="term" value="P:proteolysis"/>
    <property type="evidence" value="ECO:0007669"/>
    <property type="project" value="UniProtKB-KW"/>
</dbReference>
<comment type="similarity">
    <text evidence="1">Belongs to the peptidase C48 family.</text>
</comment>
<evidence type="ECO:0000256" key="1">
    <source>
        <dbReference type="ARBA" id="ARBA00005234"/>
    </source>
</evidence>
<dbReference type="Pfam" id="PF02902">
    <property type="entry name" value="Peptidase_C48"/>
    <property type="match status" value="1"/>
</dbReference>
<proteinExistence type="inferred from homology"/>
<accession>A0A4U0U3A8</accession>
<dbReference type="PROSITE" id="PS50600">
    <property type="entry name" value="ULP_PROTEASE"/>
    <property type="match status" value="1"/>
</dbReference>
<feature type="compositionally biased region" description="Polar residues" evidence="6">
    <location>
        <begin position="1220"/>
        <end position="1235"/>
    </location>
</feature>
<dbReference type="Proteomes" id="UP000308549">
    <property type="component" value="Unassembled WGS sequence"/>
</dbReference>
<dbReference type="GO" id="GO:0005634">
    <property type="term" value="C:nucleus"/>
    <property type="evidence" value="ECO:0007669"/>
    <property type="project" value="TreeGrafter"/>
</dbReference>
<keyword evidence="4" id="KW-0833">Ubl conjugation pathway</keyword>
<sequence length="1301" mass="142794">MPFGLGTVVGGIKEALLGGYQEQQTKDIDHEEEVKVVIPVASHGGIKRSVSPGELKAEGTEKRRSRDGYNKNGKRLLEGYDKPQRATAIFVPTNEEPYSAYDRARTGAASMAPMRAHKGFKPMNRLDGIPNMAARGQGKFSPPSAPRSGDFFQGDARDSDRRATGRLSMSASAGNNVLRKTKKDTLDADAFDVENGRKFKKQKMTSASPLSGVAGDPLVLDDDEESEGNVARRQSAESIRPQDRLAAEVHSVTKTAHKSDDPMKHSFLKKQHQQTNMHSKKRRKPMSQASPSQTSSVMEIDGDSERAGVAGTLQAPLSVNDSQEICPSRANGKRRSTSQSEPRLPINLGDGVDEVTESTYRRMGRTERQDKSTGSAVQAVRSAARPEIRSESYVNHKGQQERAPSPGLRDKFCRIDSTNPYPQQKMRHRMLEKSVRPAAVVDSINDSFGSDDALQGPPTIASVANDRPSSGKPSKASQRQSASTSMSTMGTASVRRSGPDGSVAKRQKELGRGEDDRLVPMVAFYASTCMLTGDALELRFDDRTNELGVWNNGRPAVAPGKKRVLTIGQAEARKINFCHGSNRLYVTGSATDVSNGHICIAFADENDTKRGIDLIQASTNFESSMQSLDLKRLNAIFVRQCEELNKSAGMQKTHLATANYLDRYGVGQNPGRTDPEEDEESILYESHSDQSQHNQRKAMQGRNEAAFERKEQPVRSQFFGRSESARRSTRQSTYAAPRPKTPSPERWTRIHKPKPWLHSITYPPEGSRRVTVDFNDLERLDEGEFLNDNVVSLALRQIEEKVAPEQRDHVHFFNSFFYSSLTTKNGKKVFNYDAVKRWTKGKDIFSVPYIVVPICIDLHWFVAIICNLPNLSRKFADEDEGAAEVAKDDSTCPDSGQATEIDDSAEVAEDAEQDEQTKQQTKAMHKLSLSESATGSRDEANAVVLDTTASNTADQAEGEASQPKKIKRHLIKDEELESSRPSTATGKKAKQKRTPQPRKFDPDTPAIITLDSFGSAHTTEIRFLKEYLKAEAGEKRGIAFDRDALQGVTAKGIPEQTNFCDCGVYLIGYIEHFARDPRGFVKKVLSKQLDQQSDFASFDPSKKRAVVREEMLKLAAADEQAHLARKKSKKDAAKKQAENRAGQSGPAPVGGKCSGKASAMTPAANEQRPQQQPFGESIEVAKPVISSNSSASLTVVRRGDTAPAPAGTKSHDMKGISRLSPCSATQQRAIATQQGSKEEDELETSVPVPLGQHEPTGQGLPDASIETMRASDDSASDSDGNEMLDNLQDDVNRMTPKSSPR</sequence>
<dbReference type="PANTHER" id="PTHR46896:SF3">
    <property type="entry name" value="FI06413P-RELATED"/>
    <property type="match status" value="1"/>
</dbReference>
<dbReference type="GO" id="GO:0005737">
    <property type="term" value="C:cytoplasm"/>
    <property type="evidence" value="ECO:0007669"/>
    <property type="project" value="TreeGrafter"/>
</dbReference>
<evidence type="ECO:0000256" key="4">
    <source>
        <dbReference type="ARBA" id="ARBA00022786"/>
    </source>
</evidence>
<dbReference type="EMBL" id="NAJL01000014">
    <property type="protein sequence ID" value="TKA29503.1"/>
    <property type="molecule type" value="Genomic_DNA"/>
</dbReference>
<evidence type="ECO:0000256" key="3">
    <source>
        <dbReference type="ARBA" id="ARBA00022670"/>
    </source>
</evidence>
<dbReference type="GO" id="GO:0070139">
    <property type="term" value="F:SUMO-specific endopeptidase activity"/>
    <property type="evidence" value="ECO:0007669"/>
    <property type="project" value="TreeGrafter"/>
</dbReference>
<feature type="region of interest" description="Disordered" evidence="6">
    <location>
        <begin position="1120"/>
        <end position="1301"/>
    </location>
</feature>
<evidence type="ECO:0000259" key="7">
    <source>
        <dbReference type="PROSITE" id="PS50600"/>
    </source>
</evidence>
<keyword evidence="9" id="KW-1185">Reference proteome</keyword>
<comment type="caution">
    <text evidence="8">The sequence shown here is derived from an EMBL/GenBank/DDBJ whole genome shotgun (WGS) entry which is preliminary data.</text>
</comment>